<evidence type="ECO:0000259" key="3">
    <source>
        <dbReference type="Pfam" id="PF19187"/>
    </source>
</evidence>
<dbReference type="RefSeq" id="WP_208054066.1">
    <property type="nucleotide sequence ID" value="NZ_JAGEMK010000001.1"/>
</dbReference>
<feature type="region of interest" description="Disordered" evidence="1">
    <location>
        <begin position="218"/>
        <end position="237"/>
    </location>
</feature>
<comment type="caution">
    <text evidence="5">The sequence shown here is derived from an EMBL/GenBank/DDBJ whole genome shotgun (WGS) entry which is preliminary data.</text>
</comment>
<dbReference type="PANTHER" id="PTHR34580">
    <property type="match status" value="1"/>
</dbReference>
<dbReference type="Pfam" id="PF25583">
    <property type="entry name" value="WCX"/>
    <property type="match status" value="1"/>
</dbReference>
<protein>
    <submittedName>
        <fullName evidence="5">WYL domain-containing protein</fullName>
    </submittedName>
</protein>
<dbReference type="PIRSF" id="PIRSF016838">
    <property type="entry name" value="PafC"/>
    <property type="match status" value="1"/>
</dbReference>
<evidence type="ECO:0000259" key="4">
    <source>
        <dbReference type="Pfam" id="PF25583"/>
    </source>
</evidence>
<dbReference type="InterPro" id="IPR026881">
    <property type="entry name" value="WYL_dom"/>
</dbReference>
<feature type="domain" description="WYL" evidence="2">
    <location>
        <begin position="148"/>
        <end position="215"/>
    </location>
</feature>
<accession>A0A939RUA1</accession>
<dbReference type="InterPro" id="IPR043839">
    <property type="entry name" value="PafC_HTH"/>
</dbReference>
<evidence type="ECO:0000256" key="1">
    <source>
        <dbReference type="SAM" id="MobiDB-lite"/>
    </source>
</evidence>
<dbReference type="InterPro" id="IPR051534">
    <property type="entry name" value="CBASS_pafABC_assoc_protein"/>
</dbReference>
<evidence type="ECO:0000313" key="5">
    <source>
        <dbReference type="EMBL" id="MBO1750413.1"/>
    </source>
</evidence>
<dbReference type="PANTHER" id="PTHR34580:SF1">
    <property type="entry name" value="PROTEIN PAFC"/>
    <property type="match status" value="1"/>
</dbReference>
<dbReference type="Pfam" id="PF19187">
    <property type="entry name" value="HTH_PafC"/>
    <property type="match status" value="1"/>
</dbReference>
<sequence>MAERTPERLVRLLGMVAYLDRNPGVSVEQVAGHFAVSSEQVLRDVDTLWMSGTPGYWPDDLIDFDAGSLESGVVRLTQARGMEHALRLGTREAVTLVAALRALSEALGDALDPAQRDVLSSTLEVLTAATGDAAATMDVHLAVEAAPEVLSRVRASLTSGRRVRLRYVDAADAVTVRDVDPWHLLTGDERSYLVAWCHAARGERQFRLDRILELTELEEPTSTRPSASREAGTFRPTEEHDRVRIALDGRARWVAEQLPVEEIVEGEDGSFEVTLRLASPAWLRHLLLRLADHVRAVDPAALAHEAAGSAARALEAYEA</sequence>
<dbReference type="Proteomes" id="UP000664209">
    <property type="component" value="Unassembled WGS sequence"/>
</dbReference>
<name>A0A939RUA1_9CELL</name>
<dbReference type="InterPro" id="IPR057727">
    <property type="entry name" value="WCX_dom"/>
</dbReference>
<proteinExistence type="predicted"/>
<dbReference type="EMBL" id="JAGEMK010000001">
    <property type="protein sequence ID" value="MBO1750413.1"/>
    <property type="molecule type" value="Genomic_DNA"/>
</dbReference>
<feature type="domain" description="PafC HTH" evidence="3">
    <location>
        <begin position="7"/>
        <end position="127"/>
    </location>
</feature>
<evidence type="ECO:0000259" key="2">
    <source>
        <dbReference type="Pfam" id="PF13280"/>
    </source>
</evidence>
<gene>
    <name evidence="5" type="ORF">J4G33_01190</name>
</gene>
<reference evidence="5" key="1">
    <citation type="submission" date="2021-03" db="EMBL/GenBank/DDBJ databases">
        <title>Actinotalea soli sp. nov., isolated from soil.</title>
        <authorList>
            <person name="Ping W."/>
            <person name="Zhang J."/>
        </authorList>
    </citation>
    <scope>NUCLEOTIDE SEQUENCE</scope>
    <source>
        <strain evidence="5">BY-33</strain>
    </source>
</reference>
<dbReference type="InterPro" id="IPR028349">
    <property type="entry name" value="PafC-like"/>
</dbReference>
<dbReference type="AlphaFoldDB" id="A0A939RUA1"/>
<feature type="domain" description="WCX" evidence="4">
    <location>
        <begin position="242"/>
        <end position="314"/>
    </location>
</feature>
<dbReference type="Pfam" id="PF13280">
    <property type="entry name" value="WYL"/>
    <property type="match status" value="1"/>
</dbReference>
<dbReference type="PROSITE" id="PS52050">
    <property type="entry name" value="WYL"/>
    <property type="match status" value="1"/>
</dbReference>
<evidence type="ECO:0000313" key="6">
    <source>
        <dbReference type="Proteomes" id="UP000664209"/>
    </source>
</evidence>
<keyword evidence="6" id="KW-1185">Reference proteome</keyword>
<organism evidence="5 6">
    <name type="scientific">Actinotalea soli</name>
    <dbReference type="NCBI Taxonomy" id="2819234"/>
    <lineage>
        <taxon>Bacteria</taxon>
        <taxon>Bacillati</taxon>
        <taxon>Actinomycetota</taxon>
        <taxon>Actinomycetes</taxon>
        <taxon>Micrococcales</taxon>
        <taxon>Cellulomonadaceae</taxon>
        <taxon>Actinotalea</taxon>
    </lineage>
</organism>